<dbReference type="InterPro" id="IPR013655">
    <property type="entry name" value="PAS_fold_3"/>
</dbReference>
<gene>
    <name evidence="2" type="ORF">FJR03_04980</name>
</gene>
<accession>A0A7M1AUN5</accession>
<dbReference type="AlphaFoldDB" id="A0A7M1AUN5"/>
<dbReference type="Pfam" id="PF08447">
    <property type="entry name" value="PAS_3"/>
    <property type="match status" value="1"/>
</dbReference>
<dbReference type="InterPro" id="IPR001610">
    <property type="entry name" value="PAC"/>
</dbReference>
<dbReference type="CDD" id="cd00130">
    <property type="entry name" value="PAS"/>
    <property type="match status" value="1"/>
</dbReference>
<evidence type="ECO:0000313" key="3">
    <source>
        <dbReference type="Proteomes" id="UP000593910"/>
    </source>
</evidence>
<evidence type="ECO:0000259" key="1">
    <source>
        <dbReference type="PROSITE" id="PS50112"/>
    </source>
</evidence>
<dbReference type="RefSeq" id="WP_193114547.1">
    <property type="nucleotide sequence ID" value="NZ_CP041165.1"/>
</dbReference>
<dbReference type="SMART" id="SM00086">
    <property type="entry name" value="PAC"/>
    <property type="match status" value="1"/>
</dbReference>
<dbReference type="NCBIfam" id="TIGR00229">
    <property type="entry name" value="sensory_box"/>
    <property type="match status" value="1"/>
</dbReference>
<protein>
    <submittedName>
        <fullName evidence="2">PAS domain-containing protein</fullName>
    </submittedName>
</protein>
<dbReference type="Gene3D" id="3.30.450.20">
    <property type="entry name" value="PAS domain"/>
    <property type="match status" value="1"/>
</dbReference>
<dbReference type="Proteomes" id="UP000593910">
    <property type="component" value="Chromosome"/>
</dbReference>
<dbReference type="EMBL" id="CP041165">
    <property type="protein sequence ID" value="QOP41129.1"/>
    <property type="molecule type" value="Genomic_DNA"/>
</dbReference>
<organism evidence="2 3">
    <name type="scientific">Sulfurimonas marina</name>
    <dbReference type="NCBI Taxonomy" id="2590551"/>
    <lineage>
        <taxon>Bacteria</taxon>
        <taxon>Pseudomonadati</taxon>
        <taxon>Campylobacterota</taxon>
        <taxon>Epsilonproteobacteria</taxon>
        <taxon>Campylobacterales</taxon>
        <taxon>Sulfurimonadaceae</taxon>
        <taxon>Sulfurimonas</taxon>
    </lineage>
</organism>
<dbReference type="KEGG" id="smax:FJR03_04980"/>
<feature type="domain" description="PAS" evidence="1">
    <location>
        <begin position="24"/>
        <end position="75"/>
    </location>
</feature>
<dbReference type="PROSITE" id="PS50112">
    <property type="entry name" value="PAS"/>
    <property type="match status" value="1"/>
</dbReference>
<evidence type="ECO:0000313" key="2">
    <source>
        <dbReference type="EMBL" id="QOP41129.1"/>
    </source>
</evidence>
<reference evidence="2 3" key="1">
    <citation type="submission" date="2019-06" db="EMBL/GenBank/DDBJ databases">
        <title>Sulfurimonas gotlandica sp. nov., a chemoautotrophic and psychrotolerant epsilonproteobacterium isolated from a pelagic redoxcline, and an emended description of the genus Sulfurimonas.</title>
        <authorList>
            <person name="Wang S."/>
            <person name="Jiang L."/>
            <person name="Shao Z."/>
        </authorList>
    </citation>
    <scope>NUCLEOTIDE SEQUENCE [LARGE SCALE GENOMIC DNA]</scope>
    <source>
        <strain evidence="2 3">B2</strain>
    </source>
</reference>
<proteinExistence type="predicted"/>
<dbReference type="InterPro" id="IPR035965">
    <property type="entry name" value="PAS-like_dom_sf"/>
</dbReference>
<sequence>MSRPTPKNNEISFGENEIIVSKTDPKGIITYGNEIFIRMSGYQEEELLGKPHNILRHPDMPRAIFKLLWNTIQDKEELNAYVKNLCKDGSYYWVLANVTPSYDKNDKIIGYFSVRRKPSKSAIEFISKLYTEMLQIEKSNGVEASYKYLTDLLEKKGMNYEEFILSI</sequence>
<dbReference type="SUPFAM" id="SSF55785">
    <property type="entry name" value="PYP-like sensor domain (PAS domain)"/>
    <property type="match status" value="1"/>
</dbReference>
<name>A0A7M1AUN5_9BACT</name>
<keyword evidence="3" id="KW-1185">Reference proteome</keyword>
<dbReference type="InterPro" id="IPR000014">
    <property type="entry name" value="PAS"/>
</dbReference>